<keyword evidence="6 10" id="KW-0411">Iron-sulfur</keyword>
<keyword evidence="3 10" id="KW-0479">Metal-binding</keyword>
<dbReference type="InterPro" id="IPR058240">
    <property type="entry name" value="rSAM_sf"/>
</dbReference>
<dbReference type="GO" id="GO:0051539">
    <property type="term" value="F:4 iron, 4 sulfur cluster binding"/>
    <property type="evidence" value="ECO:0007669"/>
    <property type="project" value="UniProtKB-UniRule"/>
</dbReference>
<dbReference type="GO" id="GO:0006777">
    <property type="term" value="P:Mo-molybdopterin cofactor biosynthetic process"/>
    <property type="evidence" value="ECO:0007669"/>
    <property type="project" value="UniProtKB-UniRule"/>
</dbReference>
<dbReference type="InterPro" id="IPR006638">
    <property type="entry name" value="Elp3/MiaA/NifB-like_rSAM"/>
</dbReference>
<feature type="binding site" evidence="10">
    <location>
        <position position="284"/>
    </location>
    <ligand>
        <name>[4Fe-4S] cluster</name>
        <dbReference type="ChEBI" id="CHEBI:49883"/>
        <label>2</label>
        <note>4Fe-4S-substrate</note>
    </ligand>
</feature>
<dbReference type="GO" id="GO:0046872">
    <property type="term" value="F:metal ion binding"/>
    <property type="evidence" value="ECO:0007669"/>
    <property type="project" value="UniProtKB-KW"/>
</dbReference>
<dbReference type="GO" id="GO:0005525">
    <property type="term" value="F:GTP binding"/>
    <property type="evidence" value="ECO:0007669"/>
    <property type="project" value="UniProtKB-UniRule"/>
</dbReference>
<evidence type="ECO:0000256" key="10">
    <source>
        <dbReference type="HAMAP-Rule" id="MF_01225"/>
    </source>
</evidence>
<dbReference type="InterPro" id="IPR007197">
    <property type="entry name" value="rSAM"/>
</dbReference>
<dbReference type="InterPro" id="IPR050105">
    <property type="entry name" value="MoCo_biosynth_MoaA/MoaC"/>
</dbReference>
<dbReference type="NCBIfam" id="TIGR02666">
    <property type="entry name" value="moaA"/>
    <property type="match status" value="1"/>
</dbReference>
<dbReference type="InterPro" id="IPR040064">
    <property type="entry name" value="MoaA-like"/>
</dbReference>
<feature type="binding site" evidence="10">
    <location>
        <position position="165"/>
    </location>
    <ligand>
        <name>GTP</name>
        <dbReference type="ChEBI" id="CHEBI:37565"/>
    </ligand>
</feature>
<dbReference type="PATRIC" id="fig|1051006.4.peg.1128"/>
<dbReference type="SFLD" id="SFLDG01383">
    <property type="entry name" value="cyclic_pyranopterin_phosphate"/>
    <property type="match status" value="1"/>
</dbReference>
<feature type="binding site" evidence="10">
    <location>
        <position position="69"/>
    </location>
    <ligand>
        <name>GTP</name>
        <dbReference type="ChEBI" id="CHEBI:37565"/>
    </ligand>
</feature>
<feature type="binding site" evidence="10">
    <location>
        <position position="29"/>
    </location>
    <ligand>
        <name>[4Fe-4S] cluster</name>
        <dbReference type="ChEBI" id="CHEBI:49883"/>
        <label>1</label>
        <note>4Fe-4S-S-AdoMet</note>
    </ligand>
</feature>
<evidence type="ECO:0000256" key="4">
    <source>
        <dbReference type="ARBA" id="ARBA00022741"/>
    </source>
</evidence>
<feature type="binding site" evidence="10">
    <location>
        <position position="267"/>
    </location>
    <ligand>
        <name>[4Fe-4S] cluster</name>
        <dbReference type="ChEBI" id="CHEBI:49883"/>
        <label>2</label>
        <note>4Fe-4S-substrate</note>
    </ligand>
</feature>
<evidence type="ECO:0000256" key="8">
    <source>
        <dbReference type="ARBA" id="ARBA00023150"/>
    </source>
</evidence>
<comment type="similarity">
    <text evidence="10">Belongs to the radical SAM superfamily. MoaA family.</text>
</comment>
<dbReference type="AlphaFoldDB" id="F9NVB8"/>
<dbReference type="Pfam" id="PF04055">
    <property type="entry name" value="Radical_SAM"/>
    <property type="match status" value="1"/>
</dbReference>
<sequence length="340" mass="36849">MSMMQLVDPFGRTATDLRVSVTDRCNLHCTYCMPAEGMDWLARSDVLSADEIIRLVQVAVSQLGISKVRFTGGEPLVRPEIVRIVSGVKRLRTASGRPVEVALTTNGLLLPRYLDALVEAGLDRVNISLDTLDRDRYAQLARRDRLDDVLVAVDLAAASGLQPVKLNTVIMRGVNEVDIVPLARFALVRGLELRYIEQMPIGPPQSWRRGSMVPAAEILASLGKEFELFPDVEPRGSAPAVRWGVKADATQPGGRIGIIASVTSPFCADCSRTRLTADGQVRNCLFARQETDLRELLRSGAYDRALAQAWMGAHAAKAGGHGFDGNGFAVPSRTMSAIGG</sequence>
<dbReference type="PANTHER" id="PTHR22960:SF0">
    <property type="entry name" value="MOLYBDENUM COFACTOR BIOSYNTHESIS PROTEIN 1"/>
    <property type="match status" value="1"/>
</dbReference>
<keyword evidence="8 10" id="KW-0501">Molybdenum cofactor biosynthesis</keyword>
<dbReference type="CDD" id="cd01335">
    <property type="entry name" value="Radical_SAM"/>
    <property type="match status" value="1"/>
</dbReference>
<organism evidence="12 13">
    <name type="scientific">[Propionibacterium] namnetense SK182B-JCVI</name>
    <dbReference type="NCBI Taxonomy" id="1051006"/>
    <lineage>
        <taxon>Bacteria</taxon>
        <taxon>Bacillati</taxon>
        <taxon>Actinomycetota</taxon>
        <taxon>Actinomycetes</taxon>
        <taxon>Propionibacteriales</taxon>
        <taxon>Propionibacteriaceae</taxon>
        <taxon>Cutibacterium</taxon>
    </lineage>
</organism>
<dbReference type="GO" id="GO:0061798">
    <property type="term" value="F:GTP 3',8'-cyclase activity"/>
    <property type="evidence" value="ECO:0007669"/>
    <property type="project" value="UniProtKB-UniRule"/>
</dbReference>
<feature type="domain" description="Radical SAM core" evidence="11">
    <location>
        <begin position="9"/>
        <end position="230"/>
    </location>
</feature>
<dbReference type="HAMAP" id="MF_01225_B">
    <property type="entry name" value="MoaA_B"/>
    <property type="match status" value="1"/>
</dbReference>
<feature type="binding site" evidence="10">
    <location>
        <position position="270"/>
    </location>
    <ligand>
        <name>[4Fe-4S] cluster</name>
        <dbReference type="ChEBI" id="CHEBI:49883"/>
        <label>2</label>
        <note>4Fe-4S-substrate</note>
    </ligand>
</feature>
<dbReference type="InterPro" id="IPR013785">
    <property type="entry name" value="Aldolase_TIM"/>
</dbReference>
<dbReference type="PANTHER" id="PTHR22960">
    <property type="entry name" value="MOLYBDOPTERIN COFACTOR SYNTHESIS PROTEIN A"/>
    <property type="match status" value="1"/>
</dbReference>
<dbReference type="SFLD" id="SFLDG01067">
    <property type="entry name" value="SPASM/twitch_domain_containing"/>
    <property type="match status" value="1"/>
</dbReference>
<dbReference type="SFLD" id="SFLDG01386">
    <property type="entry name" value="main_SPASM_domain-containing"/>
    <property type="match status" value="1"/>
</dbReference>
<evidence type="ECO:0000256" key="3">
    <source>
        <dbReference type="ARBA" id="ARBA00022723"/>
    </source>
</evidence>
<dbReference type="EC" id="4.1.99.22" evidence="10"/>
<evidence type="ECO:0000256" key="6">
    <source>
        <dbReference type="ARBA" id="ARBA00023014"/>
    </source>
</evidence>
<dbReference type="InterPro" id="IPR010505">
    <property type="entry name" value="MoaA_twitch"/>
</dbReference>
<reference evidence="12 13" key="1">
    <citation type="submission" date="2011-07" db="EMBL/GenBank/DDBJ databases">
        <title>Genome Sequence of Propionibacterium acnes SK182B-JCVI.</title>
        <authorList>
            <person name="Durkin A.S."/>
            <person name="Madupu R."/>
            <person name="Hostetler J."/>
            <person name="Radune D."/>
            <person name="Torralba M."/>
            <person name="Methe B."/>
            <person name="Sutton G."/>
            <person name="Strausberg R.L."/>
            <person name="Nelson K.E."/>
        </authorList>
    </citation>
    <scope>NUCLEOTIDE SEQUENCE [LARGE SCALE GENOMIC DNA]</scope>
    <source>
        <strain evidence="12 13">SK182B-JCVI</strain>
    </source>
</reference>
<keyword evidence="2 10" id="KW-0949">S-adenosyl-L-methionine</keyword>
<dbReference type="EMBL" id="AFUN01000032">
    <property type="protein sequence ID" value="EGR96982.1"/>
    <property type="molecule type" value="Genomic_DNA"/>
</dbReference>
<dbReference type="SFLD" id="SFLDS00029">
    <property type="entry name" value="Radical_SAM"/>
    <property type="match status" value="1"/>
</dbReference>
<feature type="binding site" evidence="10">
    <location>
        <position position="18"/>
    </location>
    <ligand>
        <name>GTP</name>
        <dbReference type="ChEBI" id="CHEBI:37565"/>
    </ligand>
</feature>
<keyword evidence="4 10" id="KW-0547">Nucleotide-binding</keyword>
<accession>F9NVB8</accession>
<dbReference type="GO" id="GO:0061799">
    <property type="term" value="F:cyclic pyranopterin monophosphate synthase activity"/>
    <property type="evidence" value="ECO:0007669"/>
    <property type="project" value="TreeGrafter"/>
</dbReference>
<feature type="binding site" evidence="10">
    <location>
        <position position="31"/>
    </location>
    <ligand>
        <name>S-adenosyl-L-methionine</name>
        <dbReference type="ChEBI" id="CHEBI:59789"/>
    </ligand>
</feature>
<feature type="binding site" evidence="10">
    <location>
        <position position="73"/>
    </location>
    <ligand>
        <name>S-adenosyl-L-methionine</name>
        <dbReference type="ChEBI" id="CHEBI:59789"/>
    </ligand>
</feature>
<dbReference type="Gene3D" id="3.20.20.70">
    <property type="entry name" value="Aldolase class I"/>
    <property type="match status" value="1"/>
</dbReference>
<evidence type="ECO:0000313" key="13">
    <source>
        <dbReference type="Proteomes" id="UP000007832"/>
    </source>
</evidence>
<evidence type="ECO:0000256" key="5">
    <source>
        <dbReference type="ARBA" id="ARBA00023004"/>
    </source>
</evidence>
<evidence type="ECO:0000313" key="12">
    <source>
        <dbReference type="EMBL" id="EGR96982.1"/>
    </source>
</evidence>
<comment type="pathway">
    <text evidence="10">Cofactor biosynthesis; molybdopterin biosynthesis.</text>
</comment>
<feature type="binding site" evidence="10">
    <location>
        <begin position="272"/>
        <end position="274"/>
    </location>
    <ligand>
        <name>GTP</name>
        <dbReference type="ChEBI" id="CHEBI:37565"/>
    </ligand>
</feature>
<dbReference type="SMART" id="SM00729">
    <property type="entry name" value="Elp3"/>
    <property type="match status" value="1"/>
</dbReference>
<dbReference type="STRING" id="1574624.GCA_001642025_00110"/>
<proteinExistence type="inferred from homology"/>
<comment type="caution">
    <text evidence="12">The sequence shown here is derived from an EMBL/GenBank/DDBJ whole genome shotgun (WGS) entry which is preliminary data.</text>
</comment>
<feature type="binding site" evidence="10">
    <location>
        <position position="32"/>
    </location>
    <ligand>
        <name>[4Fe-4S] cluster</name>
        <dbReference type="ChEBI" id="CHEBI:49883"/>
        <label>1</label>
        <note>4Fe-4S-S-AdoMet</note>
    </ligand>
</feature>
<dbReference type="CDD" id="cd21117">
    <property type="entry name" value="Twitch_MoaA"/>
    <property type="match status" value="1"/>
</dbReference>
<dbReference type="GO" id="GO:1904047">
    <property type="term" value="F:S-adenosyl-L-methionine binding"/>
    <property type="evidence" value="ECO:0007669"/>
    <property type="project" value="UniProtKB-UniRule"/>
</dbReference>
<evidence type="ECO:0000256" key="1">
    <source>
        <dbReference type="ARBA" id="ARBA00022485"/>
    </source>
</evidence>
<feature type="binding site" evidence="10">
    <location>
        <position position="199"/>
    </location>
    <ligand>
        <name>S-adenosyl-L-methionine</name>
        <dbReference type="ChEBI" id="CHEBI:59789"/>
    </ligand>
</feature>
<keyword evidence="5 10" id="KW-0408">Iron</keyword>
<name>F9NVB8_9ACTN</name>
<keyword evidence="1 10" id="KW-0004">4Fe-4S</keyword>
<comment type="subunit">
    <text evidence="10">Monomer and homodimer.</text>
</comment>
<evidence type="ECO:0000256" key="9">
    <source>
        <dbReference type="ARBA" id="ARBA00023239"/>
    </source>
</evidence>
<dbReference type="PROSITE" id="PS51918">
    <property type="entry name" value="RADICAL_SAM"/>
    <property type="match status" value="1"/>
</dbReference>
<keyword evidence="7 10" id="KW-0342">GTP-binding</keyword>
<dbReference type="SUPFAM" id="SSF102114">
    <property type="entry name" value="Radical SAM enzymes"/>
    <property type="match status" value="1"/>
</dbReference>
<keyword evidence="9 10" id="KW-0456">Lyase</keyword>
<dbReference type="Pfam" id="PF06463">
    <property type="entry name" value="Mob_synth_C"/>
    <property type="match status" value="1"/>
</dbReference>
<gene>
    <name evidence="10 12" type="primary">moaA</name>
    <name evidence="12" type="ORF">HMPREF1162_0745</name>
</gene>
<dbReference type="Proteomes" id="UP000007832">
    <property type="component" value="Unassembled WGS sequence"/>
</dbReference>
<feature type="binding site" evidence="10">
    <location>
        <position position="25"/>
    </location>
    <ligand>
        <name>[4Fe-4S] cluster</name>
        <dbReference type="ChEBI" id="CHEBI:49883"/>
        <label>1</label>
        <note>4Fe-4S-S-AdoMet</note>
    </ligand>
</feature>
<evidence type="ECO:0000256" key="7">
    <source>
        <dbReference type="ARBA" id="ARBA00023134"/>
    </source>
</evidence>
<dbReference type="UniPathway" id="UPA00344"/>
<evidence type="ECO:0000256" key="2">
    <source>
        <dbReference type="ARBA" id="ARBA00022691"/>
    </source>
</evidence>
<dbReference type="eggNOG" id="COG2896">
    <property type="taxonomic scope" value="Bacteria"/>
</dbReference>
<comment type="cofactor">
    <cofactor evidence="10">
        <name>[4Fe-4S] cluster</name>
        <dbReference type="ChEBI" id="CHEBI:49883"/>
    </cofactor>
    <text evidence="10">Binds 2 [4Fe-4S] clusters. Binds 1 [4Fe-4S] cluster coordinated with 3 cysteines and an exchangeable S-adenosyl-L-methionine and 1 [4Fe-4S] cluster coordinated with 3 cysteines and the GTP-derived substrate.</text>
</comment>
<dbReference type="InterPro" id="IPR013483">
    <property type="entry name" value="MoaA"/>
</dbReference>
<feature type="binding site" evidence="10">
    <location>
        <position position="104"/>
    </location>
    <ligand>
        <name>GTP</name>
        <dbReference type="ChEBI" id="CHEBI:37565"/>
    </ligand>
</feature>
<comment type="function">
    <text evidence="10">Catalyzes the cyclization of GTP to (8S)-3',8-cyclo-7,8-dihydroguanosine 5'-triphosphate.</text>
</comment>
<evidence type="ECO:0000259" key="11">
    <source>
        <dbReference type="PROSITE" id="PS51918"/>
    </source>
</evidence>
<protein>
    <recommendedName>
        <fullName evidence="10">GTP 3',8-cyclase</fullName>
        <ecNumber evidence="10">4.1.99.22</ecNumber>
    </recommendedName>
    <alternativeName>
        <fullName evidence="10">Molybdenum cofactor biosynthesis protein A</fullName>
    </alternativeName>
</protein>
<comment type="catalytic activity">
    <reaction evidence="10">
        <text>GTP + AH2 + S-adenosyl-L-methionine = (8S)-3',8-cyclo-7,8-dihydroguanosine 5'-triphosphate + 5'-deoxyadenosine + L-methionine + A + H(+)</text>
        <dbReference type="Rhea" id="RHEA:49576"/>
        <dbReference type="ChEBI" id="CHEBI:13193"/>
        <dbReference type="ChEBI" id="CHEBI:15378"/>
        <dbReference type="ChEBI" id="CHEBI:17319"/>
        <dbReference type="ChEBI" id="CHEBI:17499"/>
        <dbReference type="ChEBI" id="CHEBI:37565"/>
        <dbReference type="ChEBI" id="CHEBI:57844"/>
        <dbReference type="ChEBI" id="CHEBI:59789"/>
        <dbReference type="ChEBI" id="CHEBI:131766"/>
        <dbReference type="EC" id="4.1.99.22"/>
    </reaction>
</comment>
<feature type="binding site" evidence="10">
    <location>
        <position position="128"/>
    </location>
    <ligand>
        <name>S-adenosyl-L-methionine</name>
        <dbReference type="ChEBI" id="CHEBI:59789"/>
    </ligand>
</feature>